<evidence type="ECO:0000313" key="3">
    <source>
        <dbReference type="Proteomes" id="UP000324222"/>
    </source>
</evidence>
<dbReference type="Proteomes" id="UP000324222">
    <property type="component" value="Unassembled WGS sequence"/>
</dbReference>
<organism evidence="2 3">
    <name type="scientific">Portunus trituberculatus</name>
    <name type="common">Swimming crab</name>
    <name type="synonym">Neptunus trituberculatus</name>
    <dbReference type="NCBI Taxonomy" id="210409"/>
    <lineage>
        <taxon>Eukaryota</taxon>
        <taxon>Metazoa</taxon>
        <taxon>Ecdysozoa</taxon>
        <taxon>Arthropoda</taxon>
        <taxon>Crustacea</taxon>
        <taxon>Multicrustacea</taxon>
        <taxon>Malacostraca</taxon>
        <taxon>Eumalacostraca</taxon>
        <taxon>Eucarida</taxon>
        <taxon>Decapoda</taxon>
        <taxon>Pleocyemata</taxon>
        <taxon>Brachyura</taxon>
        <taxon>Eubrachyura</taxon>
        <taxon>Portunoidea</taxon>
        <taxon>Portunidae</taxon>
        <taxon>Portuninae</taxon>
        <taxon>Portunus</taxon>
    </lineage>
</organism>
<keyword evidence="3" id="KW-1185">Reference proteome</keyword>
<dbReference type="AlphaFoldDB" id="A0A5B7EST7"/>
<feature type="region of interest" description="Disordered" evidence="1">
    <location>
        <begin position="46"/>
        <end position="84"/>
    </location>
</feature>
<feature type="compositionally biased region" description="Polar residues" evidence="1">
    <location>
        <begin position="49"/>
        <end position="66"/>
    </location>
</feature>
<comment type="caution">
    <text evidence="2">The sequence shown here is derived from an EMBL/GenBank/DDBJ whole genome shotgun (WGS) entry which is preliminary data.</text>
</comment>
<sequence>MPKVSLEHDILQLANSQFISLCSAHRKLLYRQKDGTGATSYASMVARSSAESHGPKTTPSATSRSVGSGVPVRMANSPFVRRLS</sequence>
<protein>
    <submittedName>
        <fullName evidence="2">Uncharacterized protein</fullName>
    </submittedName>
</protein>
<reference evidence="2 3" key="1">
    <citation type="submission" date="2019-05" db="EMBL/GenBank/DDBJ databases">
        <title>Another draft genome of Portunus trituberculatus and its Hox gene families provides insights of decapod evolution.</title>
        <authorList>
            <person name="Jeong J.-H."/>
            <person name="Song I."/>
            <person name="Kim S."/>
            <person name="Choi T."/>
            <person name="Kim D."/>
            <person name="Ryu S."/>
            <person name="Kim W."/>
        </authorList>
    </citation>
    <scope>NUCLEOTIDE SEQUENCE [LARGE SCALE GENOMIC DNA]</scope>
    <source>
        <tissue evidence="2">Muscle</tissue>
    </source>
</reference>
<gene>
    <name evidence="2" type="ORF">E2C01_029403</name>
</gene>
<evidence type="ECO:0000313" key="2">
    <source>
        <dbReference type="EMBL" id="MPC35963.1"/>
    </source>
</evidence>
<dbReference type="EMBL" id="VSRR010003393">
    <property type="protein sequence ID" value="MPC35963.1"/>
    <property type="molecule type" value="Genomic_DNA"/>
</dbReference>
<name>A0A5B7EST7_PORTR</name>
<proteinExistence type="predicted"/>
<accession>A0A5B7EST7</accession>
<evidence type="ECO:0000256" key="1">
    <source>
        <dbReference type="SAM" id="MobiDB-lite"/>
    </source>
</evidence>